<accession>A0ABS5EYY0</accession>
<dbReference type="RefSeq" id="WP_211853162.1">
    <property type="nucleotide sequence ID" value="NZ_JAAGBB010000015.1"/>
</dbReference>
<reference evidence="2" key="1">
    <citation type="journal article" date="2021" name="Syst. Appl. Microbiol.">
        <title>Roseomonas hellenica sp. nov., isolated from roots of wild-growing Alkanna tinctoria.</title>
        <authorList>
            <person name="Rat A."/>
            <person name="Naranjo H.D."/>
            <person name="Lebbe L."/>
            <person name="Cnockaert M."/>
            <person name="Krigas N."/>
            <person name="Grigoriadou K."/>
            <person name="Maloupa E."/>
            <person name="Willems A."/>
        </authorList>
    </citation>
    <scope>NUCLEOTIDE SEQUENCE [LARGE SCALE GENOMIC DNA]</scope>
    <source>
        <strain evidence="2">LMG 31523</strain>
    </source>
</reference>
<sequence>MIEILPAPDHVFAARMAGTLTGEDFDRMASEIEAKLKRHDRIGVFVDATGFDDMTGEAAAKDLSYSFGKLRDWHRFPREAVVTDKQWMRSLITLVDPLIPQVEVRSFTPAERGQALAWASDVQPH</sequence>
<dbReference type="SUPFAM" id="SSF52091">
    <property type="entry name" value="SpoIIaa-like"/>
    <property type="match status" value="1"/>
</dbReference>
<dbReference type="Proteomes" id="UP001196870">
    <property type="component" value="Unassembled WGS sequence"/>
</dbReference>
<name>A0ABS5EYY0_9PROT</name>
<dbReference type="EMBL" id="JAAGBB010000015">
    <property type="protein sequence ID" value="MBR0665494.1"/>
    <property type="molecule type" value="Genomic_DNA"/>
</dbReference>
<evidence type="ECO:0000313" key="1">
    <source>
        <dbReference type="EMBL" id="MBR0665494.1"/>
    </source>
</evidence>
<dbReference type="InterPro" id="IPR036513">
    <property type="entry name" value="STAS_dom_sf"/>
</dbReference>
<evidence type="ECO:0000313" key="2">
    <source>
        <dbReference type="Proteomes" id="UP001196870"/>
    </source>
</evidence>
<keyword evidence="2" id="KW-1185">Reference proteome</keyword>
<dbReference type="Gene3D" id="3.40.50.10600">
    <property type="entry name" value="SpoIIaa-like domains"/>
    <property type="match status" value="1"/>
</dbReference>
<dbReference type="Pfam" id="PF11964">
    <property type="entry name" value="SpoIIAA-like"/>
    <property type="match status" value="1"/>
</dbReference>
<protein>
    <submittedName>
        <fullName evidence="1">STAS/SEC14 domain-containing protein</fullName>
    </submittedName>
</protein>
<proteinExistence type="predicted"/>
<dbReference type="InterPro" id="IPR038396">
    <property type="entry name" value="SpoIIAA-like_sf"/>
</dbReference>
<organism evidence="1 2">
    <name type="scientific">Plastoroseomonas hellenica</name>
    <dbReference type="NCBI Taxonomy" id="2687306"/>
    <lineage>
        <taxon>Bacteria</taxon>
        <taxon>Pseudomonadati</taxon>
        <taxon>Pseudomonadota</taxon>
        <taxon>Alphaproteobacteria</taxon>
        <taxon>Acetobacterales</taxon>
        <taxon>Acetobacteraceae</taxon>
        <taxon>Plastoroseomonas</taxon>
    </lineage>
</organism>
<dbReference type="InterPro" id="IPR021866">
    <property type="entry name" value="SpoIIAA-like"/>
</dbReference>
<gene>
    <name evidence="1" type="ORF">GXW71_14120</name>
</gene>
<comment type="caution">
    <text evidence="1">The sequence shown here is derived from an EMBL/GenBank/DDBJ whole genome shotgun (WGS) entry which is preliminary data.</text>
</comment>